<dbReference type="Proteomes" id="UP000268014">
    <property type="component" value="Unassembled WGS sequence"/>
</dbReference>
<dbReference type="WBParaSite" id="HPLM_0001340501-mRNA-1">
    <property type="protein sequence ID" value="HPLM_0001340501-mRNA-1"/>
    <property type="gene ID" value="HPLM_0001340501"/>
</dbReference>
<reference evidence="4" key="1">
    <citation type="submission" date="2017-02" db="UniProtKB">
        <authorList>
            <consortium name="WormBaseParasite"/>
        </authorList>
    </citation>
    <scope>IDENTIFICATION</scope>
</reference>
<dbReference type="AlphaFoldDB" id="A0A0N4WPT6"/>
<evidence type="ECO:0000313" key="2">
    <source>
        <dbReference type="EMBL" id="VDO48985.1"/>
    </source>
</evidence>
<proteinExistence type="predicted"/>
<dbReference type="OrthoDB" id="5869113at2759"/>
<keyword evidence="1" id="KW-0732">Signal</keyword>
<sequence length="121" mass="13624">MKRLVLALCLYLFQAAVASEADFLAALQAQEIPLQAQLLSGEELTEYLQKNQKFFEVEETPASDDFESRLMDLSFIDQNRKPIVQEAISTSGDIPERLVIASALILWSAYLDQGPRNPLTY</sequence>
<name>A0A0N4WPT6_HAEPC</name>
<feature type="signal peptide" evidence="1">
    <location>
        <begin position="1"/>
        <end position="18"/>
    </location>
</feature>
<dbReference type="EMBL" id="UZAF01018195">
    <property type="protein sequence ID" value="VDO48985.1"/>
    <property type="molecule type" value="Genomic_DNA"/>
</dbReference>
<accession>A0A0N4WPT6</accession>
<evidence type="ECO:0000256" key="1">
    <source>
        <dbReference type="SAM" id="SignalP"/>
    </source>
</evidence>
<reference evidence="2 3" key="2">
    <citation type="submission" date="2018-11" db="EMBL/GenBank/DDBJ databases">
        <authorList>
            <consortium name="Pathogen Informatics"/>
        </authorList>
    </citation>
    <scope>NUCLEOTIDE SEQUENCE [LARGE SCALE GENOMIC DNA]</scope>
    <source>
        <strain evidence="2 3">MHpl1</strain>
    </source>
</reference>
<gene>
    <name evidence="2" type="ORF">HPLM_LOCUS13397</name>
</gene>
<evidence type="ECO:0000313" key="3">
    <source>
        <dbReference type="Proteomes" id="UP000268014"/>
    </source>
</evidence>
<organism evidence="4">
    <name type="scientific">Haemonchus placei</name>
    <name type="common">Barber's pole worm</name>
    <dbReference type="NCBI Taxonomy" id="6290"/>
    <lineage>
        <taxon>Eukaryota</taxon>
        <taxon>Metazoa</taxon>
        <taxon>Ecdysozoa</taxon>
        <taxon>Nematoda</taxon>
        <taxon>Chromadorea</taxon>
        <taxon>Rhabditida</taxon>
        <taxon>Rhabditina</taxon>
        <taxon>Rhabditomorpha</taxon>
        <taxon>Strongyloidea</taxon>
        <taxon>Trichostrongylidae</taxon>
        <taxon>Haemonchus</taxon>
    </lineage>
</organism>
<protein>
    <submittedName>
        <fullName evidence="4">DUF2059 domain-containing protein</fullName>
    </submittedName>
</protein>
<keyword evidence="3" id="KW-1185">Reference proteome</keyword>
<evidence type="ECO:0000313" key="4">
    <source>
        <dbReference type="WBParaSite" id="HPLM_0001340501-mRNA-1"/>
    </source>
</evidence>
<feature type="chain" id="PRO_5043123923" evidence="1">
    <location>
        <begin position="19"/>
        <end position="121"/>
    </location>
</feature>